<dbReference type="EMBL" id="BART01030271">
    <property type="protein sequence ID" value="GAH15914.1"/>
    <property type="molecule type" value="Genomic_DNA"/>
</dbReference>
<reference evidence="1" key="1">
    <citation type="journal article" date="2014" name="Front. Microbiol.">
        <title>High frequency of phylogenetically diverse reductive dehalogenase-homologous genes in deep subseafloor sedimentary metagenomes.</title>
        <authorList>
            <person name="Kawai M."/>
            <person name="Futagami T."/>
            <person name="Toyoda A."/>
            <person name="Takaki Y."/>
            <person name="Nishi S."/>
            <person name="Hori S."/>
            <person name="Arai W."/>
            <person name="Tsubouchi T."/>
            <person name="Morono Y."/>
            <person name="Uchiyama I."/>
            <person name="Ito T."/>
            <person name="Fujiyama A."/>
            <person name="Inagaki F."/>
            <person name="Takami H."/>
        </authorList>
    </citation>
    <scope>NUCLEOTIDE SEQUENCE</scope>
    <source>
        <strain evidence="1">Expedition CK06-06</strain>
    </source>
</reference>
<sequence>IEVETAEPSPQLVEVINKITGVRKVEAKANQLQITTDSDLRAEISKVVVQSGVPLIQVKIQAFSLDDIYMRYFHEG</sequence>
<evidence type="ECO:0008006" key="2">
    <source>
        <dbReference type="Google" id="ProtNLM"/>
    </source>
</evidence>
<proteinExistence type="predicted"/>
<comment type="caution">
    <text evidence="1">The sequence shown here is derived from an EMBL/GenBank/DDBJ whole genome shotgun (WGS) entry which is preliminary data.</text>
</comment>
<feature type="non-terminal residue" evidence="1">
    <location>
        <position position="1"/>
    </location>
</feature>
<dbReference type="AlphaFoldDB" id="X1EFJ1"/>
<evidence type="ECO:0000313" key="1">
    <source>
        <dbReference type="EMBL" id="GAH15914.1"/>
    </source>
</evidence>
<organism evidence="1">
    <name type="scientific">marine sediment metagenome</name>
    <dbReference type="NCBI Taxonomy" id="412755"/>
    <lineage>
        <taxon>unclassified sequences</taxon>
        <taxon>metagenomes</taxon>
        <taxon>ecological metagenomes</taxon>
    </lineage>
</organism>
<name>X1EFJ1_9ZZZZ</name>
<gene>
    <name evidence="1" type="ORF">S01H4_52904</name>
</gene>
<accession>X1EFJ1</accession>
<protein>
    <recommendedName>
        <fullName evidence="2">DUF4162 domain-containing protein</fullName>
    </recommendedName>
</protein>